<dbReference type="Proteomes" id="UP001487740">
    <property type="component" value="Unassembled WGS sequence"/>
</dbReference>
<proteinExistence type="predicted"/>
<sequence length="107" mass="12444">MQRDKQLDAAQKKKAECSRRTMKGTRTYDICTGMLLVVRRNLCSESRKGGKTEPNWIGSYIVLDAYSSQRVALEIARNGRRLASWLPYHQSRPYLHRELLSNARQEM</sequence>
<gene>
    <name evidence="1" type="ORF">O3P69_006268</name>
</gene>
<dbReference type="AlphaFoldDB" id="A0AAW0U6X4"/>
<accession>A0AAW0U6X4</accession>
<protein>
    <submittedName>
        <fullName evidence="1">Uncharacterized protein</fullName>
    </submittedName>
</protein>
<name>A0AAW0U6X4_SCYPA</name>
<keyword evidence="2" id="KW-1185">Reference proteome</keyword>
<organism evidence="1 2">
    <name type="scientific">Scylla paramamosain</name>
    <name type="common">Mud crab</name>
    <dbReference type="NCBI Taxonomy" id="85552"/>
    <lineage>
        <taxon>Eukaryota</taxon>
        <taxon>Metazoa</taxon>
        <taxon>Ecdysozoa</taxon>
        <taxon>Arthropoda</taxon>
        <taxon>Crustacea</taxon>
        <taxon>Multicrustacea</taxon>
        <taxon>Malacostraca</taxon>
        <taxon>Eumalacostraca</taxon>
        <taxon>Eucarida</taxon>
        <taxon>Decapoda</taxon>
        <taxon>Pleocyemata</taxon>
        <taxon>Brachyura</taxon>
        <taxon>Eubrachyura</taxon>
        <taxon>Portunoidea</taxon>
        <taxon>Portunidae</taxon>
        <taxon>Portuninae</taxon>
        <taxon>Scylla</taxon>
    </lineage>
</organism>
<evidence type="ECO:0000313" key="2">
    <source>
        <dbReference type="Proteomes" id="UP001487740"/>
    </source>
</evidence>
<comment type="caution">
    <text evidence="1">The sequence shown here is derived from an EMBL/GenBank/DDBJ whole genome shotgun (WGS) entry which is preliminary data.</text>
</comment>
<reference evidence="1 2" key="1">
    <citation type="submission" date="2023-03" db="EMBL/GenBank/DDBJ databases">
        <title>High-quality genome of Scylla paramamosain provides insights in environmental adaptation.</title>
        <authorList>
            <person name="Zhang L."/>
        </authorList>
    </citation>
    <scope>NUCLEOTIDE SEQUENCE [LARGE SCALE GENOMIC DNA]</scope>
    <source>
        <strain evidence="1">LZ_2023a</strain>
        <tissue evidence="1">Muscle</tissue>
    </source>
</reference>
<dbReference type="EMBL" id="JARAKH010000018">
    <property type="protein sequence ID" value="KAK8395476.1"/>
    <property type="molecule type" value="Genomic_DNA"/>
</dbReference>
<evidence type="ECO:0000313" key="1">
    <source>
        <dbReference type="EMBL" id="KAK8395476.1"/>
    </source>
</evidence>